<reference evidence="1 2" key="1">
    <citation type="submission" date="2011-11" db="EMBL/GenBank/DDBJ databases">
        <title>The Genome Sequence of Fusarium oxysporum PHW815.</title>
        <authorList>
            <consortium name="The Broad Institute Genome Sequencing Platform"/>
            <person name="Ma L.-J."/>
            <person name="Gale L.R."/>
            <person name="Schwartz D.C."/>
            <person name="Zhou S."/>
            <person name="Corby-Kistler H."/>
            <person name="Young S.K."/>
            <person name="Zeng Q."/>
            <person name="Gargeya S."/>
            <person name="Fitzgerald M."/>
            <person name="Haas B."/>
            <person name="Abouelleil A."/>
            <person name="Alvarado L."/>
            <person name="Arachchi H.M."/>
            <person name="Berlin A."/>
            <person name="Brown A."/>
            <person name="Chapman S.B."/>
            <person name="Chen Z."/>
            <person name="Dunbar C."/>
            <person name="Freedman E."/>
            <person name="Gearin G."/>
            <person name="Goldberg J."/>
            <person name="Griggs A."/>
            <person name="Gujja S."/>
            <person name="Heiman D."/>
            <person name="Howarth C."/>
            <person name="Larson L."/>
            <person name="Lui A."/>
            <person name="MacDonald P.J.P."/>
            <person name="Montmayeur A."/>
            <person name="Murphy C."/>
            <person name="Neiman D."/>
            <person name="Pearson M."/>
            <person name="Priest M."/>
            <person name="Roberts A."/>
            <person name="Saif S."/>
            <person name="Shea T."/>
            <person name="Shenoy N."/>
            <person name="Sisk P."/>
            <person name="Stolte C."/>
            <person name="Sykes S."/>
            <person name="Wortman J."/>
            <person name="Nusbaum C."/>
            <person name="Birren B."/>
        </authorList>
    </citation>
    <scope>NUCLEOTIDE SEQUENCE [LARGE SCALE GENOMIC DNA]</scope>
    <source>
        <strain evidence="1 2">54005</strain>
    </source>
</reference>
<proteinExistence type="predicted"/>
<dbReference type="OrthoDB" id="4922997at2759"/>
<name>X0BNJ1_FUSOX</name>
<evidence type="ECO:0000313" key="1">
    <source>
        <dbReference type="EMBL" id="EXK80483.1"/>
    </source>
</evidence>
<dbReference type="Gene3D" id="3.60.10.10">
    <property type="entry name" value="Endonuclease/exonuclease/phosphatase"/>
    <property type="match status" value="1"/>
</dbReference>
<dbReference type="SUPFAM" id="SSF56219">
    <property type="entry name" value="DNase I-like"/>
    <property type="match status" value="1"/>
</dbReference>
<dbReference type="InterPro" id="IPR036691">
    <property type="entry name" value="Endo/exonu/phosph_ase_sf"/>
</dbReference>
<gene>
    <name evidence="1" type="ORF">FOQG_15025</name>
</gene>
<dbReference type="Proteomes" id="UP000030663">
    <property type="component" value="Unassembled WGS sequence"/>
</dbReference>
<accession>X0BNJ1</accession>
<protein>
    <submittedName>
        <fullName evidence="1">Uncharacterized protein</fullName>
    </submittedName>
</protein>
<dbReference type="EMBL" id="JH658443">
    <property type="protein sequence ID" value="EXK80483.1"/>
    <property type="molecule type" value="Genomic_DNA"/>
</dbReference>
<keyword evidence="2" id="KW-1185">Reference proteome</keyword>
<evidence type="ECO:0000313" key="2">
    <source>
        <dbReference type="Proteomes" id="UP000030663"/>
    </source>
</evidence>
<organism evidence="1 2">
    <name type="scientific">Fusarium oxysporum f. sp. raphani 54005</name>
    <dbReference type="NCBI Taxonomy" id="1089458"/>
    <lineage>
        <taxon>Eukaryota</taxon>
        <taxon>Fungi</taxon>
        <taxon>Dikarya</taxon>
        <taxon>Ascomycota</taxon>
        <taxon>Pezizomycotina</taxon>
        <taxon>Sordariomycetes</taxon>
        <taxon>Hypocreomycetidae</taxon>
        <taxon>Hypocreales</taxon>
        <taxon>Nectriaceae</taxon>
        <taxon>Fusarium</taxon>
        <taxon>Fusarium oxysporum species complex</taxon>
    </lineage>
</organism>
<dbReference type="HOGENOM" id="CLU_1142644_0_0_1"/>
<sequence>MHGNDREDVSHAAALMSHTAEPIRSSIQHSMNIMFRLFQLNVRKQGSAHESLINHKDIRDAAVLAIQEPQARQIQGKLLTVPMGHHGWLKMVLVTEREEEVPVESLDVTSAVIRLPERLIFMASVYVPGGDAQTLQDTCRKLGKAITGVKQWPGRAVDVVITSDFNRQDQMKGVDDVSVANQGVMDYRLDERIHASKPSPARRKDMGKRRLWETWTWFCLSGSLRTHVSKVRYMVRSKDQIIA</sequence>
<dbReference type="AlphaFoldDB" id="X0BNJ1"/>